<dbReference type="PROSITE" id="PS00477">
    <property type="entry name" value="ALPHA_2_MACROGLOBULIN"/>
    <property type="match status" value="1"/>
</dbReference>
<feature type="chain" id="PRO_5032709315" evidence="9">
    <location>
        <begin position="21"/>
        <end position="1452"/>
    </location>
</feature>
<reference evidence="13" key="1">
    <citation type="submission" date="2019-10" db="EMBL/GenBank/DDBJ databases">
        <title>Bird 10,000 Genomes (B10K) Project - Family phase.</title>
        <authorList>
            <person name="Zhang G."/>
        </authorList>
    </citation>
    <scope>NUCLEOTIDE SEQUENCE</scope>
    <source>
        <strain evidence="13">B10K-DU-002-10</strain>
        <tissue evidence="13">Muscle</tissue>
    </source>
</reference>
<dbReference type="SMART" id="SM01360">
    <property type="entry name" value="A2M"/>
    <property type="match status" value="1"/>
</dbReference>
<dbReference type="Gene3D" id="2.60.40.10">
    <property type="entry name" value="Immunoglobulins"/>
    <property type="match status" value="2"/>
</dbReference>
<dbReference type="InterPro" id="IPR001599">
    <property type="entry name" value="Macroglobln_a2"/>
</dbReference>
<accession>A0A850Y360</accession>
<evidence type="ECO:0000313" key="14">
    <source>
        <dbReference type="Proteomes" id="UP000628412"/>
    </source>
</evidence>
<dbReference type="Pfam" id="PF01835">
    <property type="entry name" value="MG2"/>
    <property type="match status" value="1"/>
</dbReference>
<dbReference type="GO" id="GO:0005615">
    <property type="term" value="C:extracellular space"/>
    <property type="evidence" value="ECO:0007669"/>
    <property type="project" value="InterPro"/>
</dbReference>
<evidence type="ECO:0000256" key="2">
    <source>
        <dbReference type="ARBA" id="ARBA00010952"/>
    </source>
</evidence>
<dbReference type="Pfam" id="PF17789">
    <property type="entry name" value="MG4"/>
    <property type="match status" value="1"/>
</dbReference>
<proteinExistence type="inferred from homology"/>
<dbReference type="InterPro" id="IPR002890">
    <property type="entry name" value="MG2"/>
</dbReference>
<dbReference type="Gene3D" id="2.60.120.1540">
    <property type="match status" value="1"/>
</dbReference>
<keyword evidence="6" id="KW-0722">Serine protease inhibitor</keyword>
<dbReference type="CDD" id="cd02897">
    <property type="entry name" value="A2M_2"/>
    <property type="match status" value="1"/>
</dbReference>
<dbReference type="Gene3D" id="1.50.10.20">
    <property type="match status" value="1"/>
</dbReference>
<dbReference type="Pfam" id="PF17791">
    <property type="entry name" value="MG3"/>
    <property type="match status" value="1"/>
</dbReference>
<dbReference type="SUPFAM" id="SSF81296">
    <property type="entry name" value="E set domains"/>
    <property type="match status" value="1"/>
</dbReference>
<comment type="caution">
    <text evidence="13">The sequence shown here is derived from an EMBL/GenBank/DDBJ whole genome shotgun (WGS) entry which is preliminary data.</text>
</comment>
<dbReference type="EMBL" id="WEIU01013191">
    <property type="protein sequence ID" value="NWH90098.1"/>
    <property type="molecule type" value="Genomic_DNA"/>
</dbReference>
<evidence type="ECO:0000259" key="10">
    <source>
        <dbReference type="SMART" id="SM01359"/>
    </source>
</evidence>
<feature type="domain" description="Alpha-2-macroglobulin" evidence="11">
    <location>
        <begin position="727"/>
        <end position="817"/>
    </location>
</feature>
<dbReference type="InterPro" id="IPR011625">
    <property type="entry name" value="A2M_N_BRD"/>
</dbReference>
<evidence type="ECO:0000256" key="7">
    <source>
        <dbReference type="ARBA" id="ARBA00023157"/>
    </source>
</evidence>
<dbReference type="InterPro" id="IPR011626">
    <property type="entry name" value="Alpha-macroglobulin_TED"/>
</dbReference>
<comment type="similarity">
    <text evidence="2">Belongs to the protease inhibitor I39 (alpha-2-macroglobulin) family.</text>
</comment>
<dbReference type="Gene3D" id="2.60.40.690">
    <property type="entry name" value="Alpha-macroglobulin, receptor-binding domain"/>
    <property type="match status" value="1"/>
</dbReference>
<keyword evidence="5 9" id="KW-0732">Signal</keyword>
<evidence type="ECO:0000256" key="9">
    <source>
        <dbReference type="SAM" id="SignalP"/>
    </source>
</evidence>
<keyword evidence="7" id="KW-1015">Disulfide bond</keyword>
<evidence type="ECO:0000256" key="1">
    <source>
        <dbReference type="ARBA" id="ARBA00004613"/>
    </source>
</evidence>
<dbReference type="GO" id="GO:0004867">
    <property type="term" value="F:serine-type endopeptidase inhibitor activity"/>
    <property type="evidence" value="ECO:0007669"/>
    <property type="project" value="UniProtKB-KW"/>
</dbReference>
<dbReference type="Proteomes" id="UP000628412">
    <property type="component" value="Unassembled WGS sequence"/>
</dbReference>
<dbReference type="SMART" id="SM01361">
    <property type="entry name" value="A2M_recep"/>
    <property type="match status" value="1"/>
</dbReference>
<evidence type="ECO:0000259" key="11">
    <source>
        <dbReference type="SMART" id="SM01360"/>
    </source>
</evidence>
<keyword evidence="3" id="KW-0964">Secreted</keyword>
<gene>
    <name evidence="13" type="primary">Ovos_0</name>
    <name evidence="13" type="ORF">AEGCAU_R05024</name>
</gene>
<sequence>MWSRILLGILSLNWFPIVSSETQYVLLVPSVVRSDAPQAACVQLHNLSEPLAVSVVLEYGSVQKTLFEEPMAENDFFKCSEFKVPPATSDPVAFISFSARGATVDLAERRSVAIQNVGGAVFVQTDKPLYKPGQTVMFRVVTLDTQFRPVQETYPRIVIEDPEQNKIFQWLEVTSERGIVQLSFPLIPEPILGSYQITVETKSGEKEYQSFRVEEYVLPKFEVTTTGPKTISFFDEEVRVKVCASYTYGQPVQGNARINVCQQRFYSPSCKQNWKKTCEAVTGLLGKDGCLNTVISIKKLQLYRSYAMMYASLNIESIVTENGTGIQMKASDYVSVNQENDQVMFRNMDSYYKRGIPYYGEITVTNVDGEPVANSTVQLELNGDYLASYTTDKNGTAAFSIDTSNFFDPSFKLTVKQAPDQCEDFIWGIDNEPKASFLVRRFYSRTNSFLKIEPVTEELSCGQQRTINVHYVLNREGYSNATHTKFYYVVMTQGKITLSGQEQVRISGASRGTFSITLTVTEKLAPSATLLLYTVHPHGEIVADSSRIHSNICFKNKVQLKFSEKQGLPGSKVGLHLEAAANSNCALRAIQGVLLRSGQELSAESVYYQLGGGDLYGYYYNGLNLEDDRPQMCTPSKTIFSDGLYFEPVNVSRDGDVYRIFRDMGLKVFTNSMLRKPVLCNEERSETENFPSHYHDANLKASGKKSSFLIVGGHGGFSAVRKYFPETWIWELVNTDSRGEVDVSYTIPDTITEWKASAFCVQDDAGFGISSPVSMTAFQPFFVDLTLPYSVTRGEKFNLIANVFNYLNKCVQISATLSQSNDYEAEILSSGGNTATVCANERKTYIWAVSPKKLGEVKFVITAEAKLNSRGTGNSTSPEEKTIYSDTLFQNLLIEPEGIKKELTQSSLVCAKGKKISEQVSLSLPRNLVQGSARAYFSVIGDILGTALRNLDNLLHMPYGCGEQNMALFTPNIYALDYLNKTGQLTEEIRVRGTGYLSTGYQKQLSYKHRDGSYSSFGLRDREGSVWLTAFVYKSLEQAKRYIYIDDNVQSQTLIWLASKQKSDGCFENAGSHFNNALKGGEEAEYSLTAYVVASLLEAGHSAAHPVIRSGMNCLETAFNSGVHNLYNQALLAYVYGLAGREERRQFFLERLDGAAVRAGGSVHWQRENKPPAERFSDFYSRAPSAEIEMTSYVLLALLNRTKLTPEDLSYISRVVYWLIRQQNPYGGFSSSQDTVVALQALAQYGYLTFSKKSLNTVEVHFTETPSKIFQVNDENRFLLQQASLPTIPGSYSVEVNGTGCVYLQTTLRYNIHLPKKAAGFSLSLRAANVSCTGNYPPKFDLVISASYTGNRNISNMAIIDVKMLSGFVPEESSLKKLRYENSVVDRVDIKNNHILFYLQKVSQKEISFSLGVEQSLPVSDIKPVPVHIYDYYETDEYALSEYNTPCSPAYN</sequence>
<dbReference type="InterPro" id="IPR040839">
    <property type="entry name" value="MG4"/>
</dbReference>
<dbReference type="PANTHER" id="PTHR11412">
    <property type="entry name" value="MACROGLOBULIN / COMPLEMENT"/>
    <property type="match status" value="1"/>
</dbReference>
<comment type="subcellular location">
    <subcellularLocation>
        <location evidence="1">Secreted</location>
    </subcellularLocation>
</comment>
<dbReference type="PANTHER" id="PTHR11412:SF173">
    <property type="entry name" value="OVOSTATIN"/>
    <property type="match status" value="1"/>
</dbReference>
<dbReference type="SUPFAM" id="SSF48239">
    <property type="entry name" value="Terpenoid cyclases/Protein prenyltransferases"/>
    <property type="match status" value="1"/>
</dbReference>
<evidence type="ECO:0000256" key="4">
    <source>
        <dbReference type="ARBA" id="ARBA00022690"/>
    </source>
</evidence>
<dbReference type="InterPro" id="IPR036595">
    <property type="entry name" value="A-macroglobulin_rcpt-bd_sf"/>
</dbReference>
<evidence type="ECO:0000256" key="6">
    <source>
        <dbReference type="ARBA" id="ARBA00022900"/>
    </source>
</evidence>
<keyword evidence="8" id="KW-0325">Glycoprotein</keyword>
<dbReference type="Pfam" id="PF07703">
    <property type="entry name" value="A2M_BRD"/>
    <property type="match status" value="1"/>
</dbReference>
<dbReference type="Gene3D" id="2.60.40.1930">
    <property type="match status" value="2"/>
</dbReference>
<feature type="domain" description="Alpha-2-macroglobulin bait region" evidence="10">
    <location>
        <begin position="450"/>
        <end position="596"/>
    </location>
</feature>
<dbReference type="Pfam" id="PF00207">
    <property type="entry name" value="A2M"/>
    <property type="match status" value="1"/>
</dbReference>
<dbReference type="InterPro" id="IPR009048">
    <property type="entry name" value="A-macroglobulin_rcpt-bd"/>
</dbReference>
<dbReference type="InterPro" id="IPR008930">
    <property type="entry name" value="Terpenoid_cyclase/PrenylTrfase"/>
</dbReference>
<feature type="domain" description="Alpha-macroglobulin receptor-binding" evidence="12">
    <location>
        <begin position="1355"/>
        <end position="1443"/>
    </location>
</feature>
<dbReference type="Pfam" id="PF07677">
    <property type="entry name" value="A2M_recep"/>
    <property type="match status" value="1"/>
</dbReference>
<feature type="non-terminal residue" evidence="13">
    <location>
        <position position="1"/>
    </location>
</feature>
<dbReference type="InterPro" id="IPR019742">
    <property type="entry name" value="MacrogloblnA2_CS"/>
</dbReference>
<name>A0A850Y360_AEGCA</name>
<dbReference type="InterPro" id="IPR047565">
    <property type="entry name" value="Alpha-macroglob_thiol-ester_cl"/>
</dbReference>
<protein>
    <submittedName>
        <fullName evidence="13">OVOS protein</fullName>
    </submittedName>
</protein>
<evidence type="ECO:0000259" key="12">
    <source>
        <dbReference type="SMART" id="SM01361"/>
    </source>
</evidence>
<dbReference type="InterPro" id="IPR013783">
    <property type="entry name" value="Ig-like_fold"/>
</dbReference>
<dbReference type="InterPro" id="IPR041555">
    <property type="entry name" value="MG3"/>
</dbReference>
<dbReference type="InterPro" id="IPR050473">
    <property type="entry name" value="A2M/Complement_sys"/>
</dbReference>
<keyword evidence="14" id="KW-1185">Reference proteome</keyword>
<dbReference type="SMART" id="SM01419">
    <property type="entry name" value="Thiol-ester_cl"/>
    <property type="match status" value="1"/>
</dbReference>
<evidence type="ECO:0000256" key="3">
    <source>
        <dbReference type="ARBA" id="ARBA00022525"/>
    </source>
</evidence>
<feature type="signal peptide" evidence="9">
    <location>
        <begin position="1"/>
        <end position="20"/>
    </location>
</feature>
<keyword evidence="4" id="KW-0646">Protease inhibitor</keyword>
<dbReference type="Gene3D" id="2.20.130.20">
    <property type="match status" value="1"/>
</dbReference>
<dbReference type="Pfam" id="PF07678">
    <property type="entry name" value="TED_complement"/>
    <property type="match status" value="1"/>
</dbReference>
<dbReference type="FunFam" id="1.50.10.20:FF:000001">
    <property type="entry name" value="CD109 isoform 1"/>
    <property type="match status" value="1"/>
</dbReference>
<dbReference type="SMART" id="SM01359">
    <property type="entry name" value="A2M_N_2"/>
    <property type="match status" value="1"/>
</dbReference>
<evidence type="ECO:0000256" key="8">
    <source>
        <dbReference type="ARBA" id="ARBA00023180"/>
    </source>
</evidence>
<evidence type="ECO:0000256" key="5">
    <source>
        <dbReference type="ARBA" id="ARBA00022729"/>
    </source>
</evidence>
<dbReference type="InterPro" id="IPR041813">
    <property type="entry name" value="A2M_TED"/>
</dbReference>
<dbReference type="SUPFAM" id="SSF49410">
    <property type="entry name" value="Alpha-macroglobulin receptor domain"/>
    <property type="match status" value="1"/>
</dbReference>
<feature type="non-terminal residue" evidence="13">
    <location>
        <position position="1452"/>
    </location>
</feature>
<dbReference type="Gene3D" id="2.60.40.1940">
    <property type="match status" value="1"/>
</dbReference>
<organism evidence="13 14">
    <name type="scientific">Aegithalos caudatus</name>
    <name type="common">Long-tailed tit</name>
    <name type="synonym">Acredula caudata</name>
    <dbReference type="NCBI Taxonomy" id="73327"/>
    <lineage>
        <taxon>Eukaryota</taxon>
        <taxon>Metazoa</taxon>
        <taxon>Chordata</taxon>
        <taxon>Craniata</taxon>
        <taxon>Vertebrata</taxon>
        <taxon>Euteleostomi</taxon>
        <taxon>Archelosauria</taxon>
        <taxon>Archosauria</taxon>
        <taxon>Dinosauria</taxon>
        <taxon>Saurischia</taxon>
        <taxon>Theropoda</taxon>
        <taxon>Coelurosauria</taxon>
        <taxon>Aves</taxon>
        <taxon>Neognathae</taxon>
        <taxon>Neoaves</taxon>
        <taxon>Telluraves</taxon>
        <taxon>Australaves</taxon>
        <taxon>Passeriformes</taxon>
        <taxon>Sylvioidea</taxon>
        <taxon>Aegithalidae</taxon>
        <taxon>Aegithalos</taxon>
    </lineage>
</organism>
<evidence type="ECO:0000313" key="13">
    <source>
        <dbReference type="EMBL" id="NWH90098.1"/>
    </source>
</evidence>
<dbReference type="FunFam" id="2.60.40.1930:FF:000001">
    <property type="entry name" value="CD109 isoform 3"/>
    <property type="match status" value="1"/>
</dbReference>
<dbReference type="InterPro" id="IPR014756">
    <property type="entry name" value="Ig_E-set"/>
</dbReference>